<evidence type="ECO:0000313" key="1">
    <source>
        <dbReference type="EMBL" id="KAG5536982.1"/>
    </source>
</evidence>
<dbReference type="EMBL" id="JACTNZ010000008">
    <property type="protein sequence ID" value="KAG5536982.1"/>
    <property type="molecule type" value="Genomic_DNA"/>
</dbReference>
<dbReference type="AlphaFoldDB" id="A0AAV6J7A4"/>
<protein>
    <submittedName>
        <fullName evidence="1">Uncharacterized protein</fullName>
    </submittedName>
</protein>
<accession>A0AAV6J7A4</accession>
<evidence type="ECO:0000313" key="2">
    <source>
        <dbReference type="Proteomes" id="UP000823749"/>
    </source>
</evidence>
<reference evidence="1" key="1">
    <citation type="submission" date="2020-08" db="EMBL/GenBank/DDBJ databases">
        <title>Plant Genome Project.</title>
        <authorList>
            <person name="Zhang R.-G."/>
        </authorList>
    </citation>
    <scope>NUCLEOTIDE SEQUENCE</scope>
    <source>
        <strain evidence="1">WSP0</strain>
        <tissue evidence="1">Leaf</tissue>
    </source>
</reference>
<gene>
    <name evidence="1" type="ORF">RHGRI_024421</name>
</gene>
<proteinExistence type="predicted"/>
<sequence length="121" mass="14222">MVCVNWDLKHWKNENNDEVLILSWGLCSFNNGLNNSSSNSLPPFSDSKPHPLLARHRHYKFNHHLDTVTRHNHLRLLILIVHDSRHFPRHISSPKKELRPIPCEKGRMPPTLFLLQHINYG</sequence>
<name>A0AAV6J7A4_9ERIC</name>
<organism evidence="1 2">
    <name type="scientific">Rhododendron griersonianum</name>
    <dbReference type="NCBI Taxonomy" id="479676"/>
    <lineage>
        <taxon>Eukaryota</taxon>
        <taxon>Viridiplantae</taxon>
        <taxon>Streptophyta</taxon>
        <taxon>Embryophyta</taxon>
        <taxon>Tracheophyta</taxon>
        <taxon>Spermatophyta</taxon>
        <taxon>Magnoliopsida</taxon>
        <taxon>eudicotyledons</taxon>
        <taxon>Gunneridae</taxon>
        <taxon>Pentapetalae</taxon>
        <taxon>asterids</taxon>
        <taxon>Ericales</taxon>
        <taxon>Ericaceae</taxon>
        <taxon>Ericoideae</taxon>
        <taxon>Rhodoreae</taxon>
        <taxon>Rhododendron</taxon>
    </lineage>
</organism>
<keyword evidence="2" id="KW-1185">Reference proteome</keyword>
<dbReference type="Proteomes" id="UP000823749">
    <property type="component" value="Chromosome 8"/>
</dbReference>
<comment type="caution">
    <text evidence="1">The sequence shown here is derived from an EMBL/GenBank/DDBJ whole genome shotgun (WGS) entry which is preliminary data.</text>
</comment>